<accession>A0AAE1H6B2</accession>
<evidence type="ECO:0000256" key="1">
    <source>
        <dbReference type="SAM" id="SignalP"/>
    </source>
</evidence>
<dbReference type="Proteomes" id="UP001219518">
    <property type="component" value="Unassembled WGS sequence"/>
</dbReference>
<dbReference type="SUPFAM" id="SSF100895">
    <property type="entry name" value="Kazal-type serine protease inhibitors"/>
    <property type="match status" value="1"/>
</dbReference>
<dbReference type="EMBL" id="JAHWGI010000424">
    <property type="protein sequence ID" value="KAK3915368.1"/>
    <property type="molecule type" value="Genomic_DNA"/>
</dbReference>
<dbReference type="InterPro" id="IPR002350">
    <property type="entry name" value="Kazal_dom"/>
</dbReference>
<dbReference type="PROSITE" id="PS51465">
    <property type="entry name" value="KAZAL_2"/>
    <property type="match status" value="1"/>
</dbReference>
<name>A0AAE1H6B2_9NEOP</name>
<protein>
    <submittedName>
        <fullName evidence="3">SPARC-like protein 1</fullName>
    </submittedName>
</protein>
<evidence type="ECO:0000313" key="3">
    <source>
        <dbReference type="EMBL" id="KAK3915368.1"/>
    </source>
</evidence>
<keyword evidence="4" id="KW-1185">Reference proteome</keyword>
<dbReference type="InterPro" id="IPR036058">
    <property type="entry name" value="Kazal_dom_sf"/>
</dbReference>
<evidence type="ECO:0000313" key="4">
    <source>
        <dbReference type="Proteomes" id="UP001219518"/>
    </source>
</evidence>
<feature type="domain" description="Kazal-like" evidence="2">
    <location>
        <begin position="1"/>
        <end position="51"/>
    </location>
</feature>
<keyword evidence="1" id="KW-0732">Signal</keyword>
<dbReference type="Pfam" id="PF07648">
    <property type="entry name" value="Kazal_2"/>
    <property type="match status" value="1"/>
</dbReference>
<feature type="chain" id="PRO_5042197787" evidence="1">
    <location>
        <begin position="17"/>
        <end position="81"/>
    </location>
</feature>
<dbReference type="CDD" id="cd00104">
    <property type="entry name" value="KAZAL_FS"/>
    <property type="match status" value="1"/>
</dbReference>
<sequence>MLTACTMLLLLPLAMAACPCPPAPASAKVCGSDLQTYDSQCALDCAAKPGKCRPLTWAFYTLFGTVQPEQLAATLCQHHPV</sequence>
<reference evidence="3" key="2">
    <citation type="journal article" date="2023" name="BMC Genomics">
        <title>Pest status, molecular evolution, and epigenetic factors derived from the genome assembly of Frankliniella fusca, a thysanopteran phytovirus vector.</title>
        <authorList>
            <person name="Catto M.A."/>
            <person name="Labadie P.E."/>
            <person name="Jacobson A.L."/>
            <person name="Kennedy G.G."/>
            <person name="Srinivasan R."/>
            <person name="Hunt B.G."/>
        </authorList>
    </citation>
    <scope>NUCLEOTIDE SEQUENCE</scope>
    <source>
        <strain evidence="3">PL_HMW_Pooled</strain>
    </source>
</reference>
<reference evidence="3" key="1">
    <citation type="submission" date="2021-07" db="EMBL/GenBank/DDBJ databases">
        <authorList>
            <person name="Catto M.A."/>
            <person name="Jacobson A."/>
            <person name="Kennedy G."/>
            <person name="Labadie P."/>
            <person name="Hunt B.G."/>
            <person name="Srinivasan R."/>
        </authorList>
    </citation>
    <scope>NUCLEOTIDE SEQUENCE</scope>
    <source>
        <strain evidence="3">PL_HMW_Pooled</strain>
        <tissue evidence="3">Head</tissue>
    </source>
</reference>
<proteinExistence type="predicted"/>
<organism evidence="3 4">
    <name type="scientific">Frankliniella fusca</name>
    <dbReference type="NCBI Taxonomy" id="407009"/>
    <lineage>
        <taxon>Eukaryota</taxon>
        <taxon>Metazoa</taxon>
        <taxon>Ecdysozoa</taxon>
        <taxon>Arthropoda</taxon>
        <taxon>Hexapoda</taxon>
        <taxon>Insecta</taxon>
        <taxon>Pterygota</taxon>
        <taxon>Neoptera</taxon>
        <taxon>Paraneoptera</taxon>
        <taxon>Thysanoptera</taxon>
        <taxon>Terebrantia</taxon>
        <taxon>Thripoidea</taxon>
        <taxon>Thripidae</taxon>
        <taxon>Frankliniella</taxon>
    </lineage>
</organism>
<feature type="signal peptide" evidence="1">
    <location>
        <begin position="1"/>
        <end position="16"/>
    </location>
</feature>
<comment type="caution">
    <text evidence="3">The sequence shown here is derived from an EMBL/GenBank/DDBJ whole genome shotgun (WGS) entry which is preliminary data.</text>
</comment>
<dbReference type="Gene3D" id="3.30.60.30">
    <property type="match status" value="1"/>
</dbReference>
<dbReference type="AlphaFoldDB" id="A0AAE1H6B2"/>
<evidence type="ECO:0000259" key="2">
    <source>
        <dbReference type="PROSITE" id="PS51465"/>
    </source>
</evidence>
<gene>
    <name evidence="3" type="ORF">KUF71_024644</name>
</gene>